<protein>
    <submittedName>
        <fullName evidence="1">Uncharacterized protein</fullName>
    </submittedName>
</protein>
<dbReference type="EMBL" id="JAEVHI010000002">
    <property type="protein sequence ID" value="KAG5299295.1"/>
    <property type="molecule type" value="Genomic_DNA"/>
</dbReference>
<accession>A0A8H7Z144</accession>
<gene>
    <name evidence="1" type="ORF">I7I52_09555</name>
</gene>
<dbReference type="Proteomes" id="UP000670092">
    <property type="component" value="Unassembled WGS sequence"/>
</dbReference>
<reference evidence="1 2" key="1">
    <citation type="submission" date="2021-01" db="EMBL/GenBank/DDBJ databases">
        <title>Chromosome-level genome assembly of a human fungal pathogen reveals clustering of transcriptionally co-regulated genes.</title>
        <authorList>
            <person name="Voorhies M."/>
            <person name="Cohen S."/>
            <person name="Shea T.P."/>
            <person name="Petrus S."/>
            <person name="Munoz J.F."/>
            <person name="Poplawski S."/>
            <person name="Goldman W.E."/>
            <person name="Michael T."/>
            <person name="Cuomo C.A."/>
            <person name="Sil A."/>
            <person name="Beyhan S."/>
        </authorList>
    </citation>
    <scope>NUCLEOTIDE SEQUENCE [LARGE SCALE GENOMIC DNA]</scope>
    <source>
        <strain evidence="1 2">G184AR</strain>
    </source>
</reference>
<evidence type="ECO:0000313" key="2">
    <source>
        <dbReference type="Proteomes" id="UP000670092"/>
    </source>
</evidence>
<organism evidence="1 2">
    <name type="scientific">Ajellomyces capsulatus</name>
    <name type="common">Darling's disease fungus</name>
    <name type="synonym">Histoplasma capsulatum</name>
    <dbReference type="NCBI Taxonomy" id="5037"/>
    <lineage>
        <taxon>Eukaryota</taxon>
        <taxon>Fungi</taxon>
        <taxon>Dikarya</taxon>
        <taxon>Ascomycota</taxon>
        <taxon>Pezizomycotina</taxon>
        <taxon>Eurotiomycetes</taxon>
        <taxon>Eurotiomycetidae</taxon>
        <taxon>Onygenales</taxon>
        <taxon>Ajellomycetaceae</taxon>
        <taxon>Histoplasma</taxon>
    </lineage>
</organism>
<dbReference type="VEuPathDB" id="FungiDB:I7I52_09555"/>
<sequence>MLFREEGGRAFILVSRLFRYFEKSAISGEILVLSVLDWISASEIVWESGNSNPTSSRFCFSQAYSFCSISSKDMFKTSDGPDFLVCSSLKWLQISNLQCYVGCLSWGYRLSHHILNELLSYNVVTKFVTISFWLFYLL</sequence>
<dbReference type="AlphaFoldDB" id="A0A8H7Z144"/>
<proteinExistence type="predicted"/>
<comment type="caution">
    <text evidence="1">The sequence shown here is derived from an EMBL/GenBank/DDBJ whole genome shotgun (WGS) entry which is preliminary data.</text>
</comment>
<name>A0A8H7Z144_AJECA</name>
<evidence type="ECO:0000313" key="1">
    <source>
        <dbReference type="EMBL" id="KAG5299295.1"/>
    </source>
</evidence>